<name>A0AAV2SE59_MEGNR</name>
<proteinExistence type="predicted"/>
<evidence type="ECO:0000313" key="2">
    <source>
        <dbReference type="EMBL" id="CAL4176516.1"/>
    </source>
</evidence>
<gene>
    <name evidence="2" type="ORF">MNOR_LOCUS34804</name>
</gene>
<feature type="region of interest" description="Disordered" evidence="1">
    <location>
        <begin position="59"/>
        <end position="96"/>
    </location>
</feature>
<dbReference type="EMBL" id="CAXKWB010055047">
    <property type="protein sequence ID" value="CAL4176516.1"/>
    <property type="molecule type" value="Genomic_DNA"/>
</dbReference>
<protein>
    <submittedName>
        <fullName evidence="2">Uncharacterized protein</fullName>
    </submittedName>
</protein>
<dbReference type="Proteomes" id="UP001497623">
    <property type="component" value="Unassembled WGS sequence"/>
</dbReference>
<evidence type="ECO:0000313" key="3">
    <source>
        <dbReference type="Proteomes" id="UP001497623"/>
    </source>
</evidence>
<dbReference type="AlphaFoldDB" id="A0AAV2SE59"/>
<sequence length="273" mass="27369">MVVLVTDDGDTEVARRGCSEAGLRVVVTAADLVVTVDMVVPPVKVVVVLVPGTMTYLPGGRPAGRRDMPELLPPMLTRRGPREGALTPGGPPRNLTLPIPGKAPILAKEEIGIDVRGGFLPPLAPPSGLGEEAVLLLLLPEVSLSSIVCSSSAGASLYTLSILTKAPGCSLSSSAAAAVAEFVCGSFLLPDALGISGFFSASALISSFSLLLVLPFLSDLALPTSFLTSTFMGGPGVVSAATSAAGCSTSATLLSSADGESMSPVVAGGAPLE</sequence>
<organism evidence="2 3">
    <name type="scientific">Meganyctiphanes norvegica</name>
    <name type="common">Northern krill</name>
    <name type="synonym">Thysanopoda norvegica</name>
    <dbReference type="NCBI Taxonomy" id="48144"/>
    <lineage>
        <taxon>Eukaryota</taxon>
        <taxon>Metazoa</taxon>
        <taxon>Ecdysozoa</taxon>
        <taxon>Arthropoda</taxon>
        <taxon>Crustacea</taxon>
        <taxon>Multicrustacea</taxon>
        <taxon>Malacostraca</taxon>
        <taxon>Eumalacostraca</taxon>
        <taxon>Eucarida</taxon>
        <taxon>Euphausiacea</taxon>
        <taxon>Euphausiidae</taxon>
        <taxon>Meganyctiphanes</taxon>
    </lineage>
</organism>
<reference evidence="2 3" key="1">
    <citation type="submission" date="2024-05" db="EMBL/GenBank/DDBJ databases">
        <authorList>
            <person name="Wallberg A."/>
        </authorList>
    </citation>
    <scope>NUCLEOTIDE SEQUENCE [LARGE SCALE GENOMIC DNA]</scope>
</reference>
<accession>A0AAV2SE59</accession>
<evidence type="ECO:0000256" key="1">
    <source>
        <dbReference type="SAM" id="MobiDB-lite"/>
    </source>
</evidence>
<keyword evidence="3" id="KW-1185">Reference proteome</keyword>
<comment type="caution">
    <text evidence="2">The sequence shown here is derived from an EMBL/GenBank/DDBJ whole genome shotgun (WGS) entry which is preliminary data.</text>
</comment>